<dbReference type="EMBL" id="JACXYU010000009">
    <property type="protein sequence ID" value="MBD3933423.1"/>
    <property type="molecule type" value="Genomic_DNA"/>
</dbReference>
<name>A0A927F0Z2_9ACTN</name>
<accession>A0A927F0Z2</accession>
<dbReference type="Proteomes" id="UP000632289">
    <property type="component" value="Unassembled WGS sequence"/>
</dbReference>
<keyword evidence="3" id="KW-1185">Reference proteome</keyword>
<evidence type="ECO:0008006" key="4">
    <source>
        <dbReference type="Google" id="ProtNLM"/>
    </source>
</evidence>
<feature type="region of interest" description="Disordered" evidence="1">
    <location>
        <begin position="1"/>
        <end position="33"/>
    </location>
</feature>
<dbReference type="RefSeq" id="WP_191210703.1">
    <property type="nucleotide sequence ID" value="NZ_BAABKL010000050.1"/>
</dbReference>
<evidence type="ECO:0000313" key="3">
    <source>
        <dbReference type="Proteomes" id="UP000632289"/>
    </source>
</evidence>
<organism evidence="2 3">
    <name type="scientific">Streptomyces chumphonensis</name>
    <dbReference type="NCBI Taxonomy" id="1214925"/>
    <lineage>
        <taxon>Bacteria</taxon>
        <taxon>Bacillati</taxon>
        <taxon>Actinomycetota</taxon>
        <taxon>Actinomycetes</taxon>
        <taxon>Kitasatosporales</taxon>
        <taxon>Streptomycetaceae</taxon>
        <taxon>Streptomyces</taxon>
    </lineage>
</organism>
<comment type="caution">
    <text evidence="2">The sequence shown here is derived from an EMBL/GenBank/DDBJ whole genome shotgun (WGS) entry which is preliminary data.</text>
</comment>
<evidence type="ECO:0000313" key="2">
    <source>
        <dbReference type="EMBL" id="MBD3933423.1"/>
    </source>
</evidence>
<gene>
    <name evidence="2" type="ORF">IF129_17925</name>
</gene>
<sequence>MDERASAHNSRDTDGDPVPVGTTARTSASRRNGVPVAAVVPIADFQALEDAADVLPAREAEAVLAGGEPTISMAELPADLFSERGEGAA</sequence>
<protein>
    <recommendedName>
        <fullName evidence="4">Prevent-host-death family protein</fullName>
    </recommendedName>
</protein>
<evidence type="ECO:0000256" key="1">
    <source>
        <dbReference type="SAM" id="MobiDB-lite"/>
    </source>
</evidence>
<proteinExistence type="predicted"/>
<feature type="region of interest" description="Disordered" evidence="1">
    <location>
        <begin position="67"/>
        <end position="89"/>
    </location>
</feature>
<feature type="compositionally biased region" description="Basic and acidic residues" evidence="1">
    <location>
        <begin position="1"/>
        <end position="14"/>
    </location>
</feature>
<reference evidence="2" key="1">
    <citation type="submission" date="2020-09" db="EMBL/GenBank/DDBJ databases">
        <title>Secondary metabolite and genome analysis of marine Streptomyces chumphonensis KK1-2T.</title>
        <authorList>
            <person name="Phongsopitanun W."/>
            <person name="Kanchanasin P."/>
            <person name="Pittayakhajonwut P."/>
            <person name="Suwanborirux K."/>
            <person name="Tanasupawat S."/>
        </authorList>
    </citation>
    <scope>NUCLEOTIDE SEQUENCE</scope>
    <source>
        <strain evidence="2">KK1-2</strain>
    </source>
</reference>
<dbReference type="AlphaFoldDB" id="A0A927F0Z2"/>